<dbReference type="Proteomes" id="UP000020406">
    <property type="component" value="Unassembled WGS sequence"/>
</dbReference>
<name>Z9JMY5_9GAMM</name>
<evidence type="ECO:0000313" key="1">
    <source>
        <dbReference type="EMBL" id="EWS79097.1"/>
    </source>
</evidence>
<protein>
    <submittedName>
        <fullName evidence="1">Uncharacterized protein</fullName>
    </submittedName>
</protein>
<dbReference type="AlphaFoldDB" id="Z9JMY5"/>
<gene>
    <name evidence="1" type="ORF">AF72_02690</name>
</gene>
<accession>Z9JMY5</accession>
<dbReference type="PATRIC" id="fig|1444770.3.peg.650"/>
<proteinExistence type="predicted"/>
<dbReference type="EMBL" id="JDSQ01000003">
    <property type="protein sequence ID" value="EWS79097.1"/>
    <property type="molecule type" value="Genomic_DNA"/>
</dbReference>
<organism evidence="1 2">
    <name type="scientific">Xylella taiwanensis</name>
    <dbReference type="NCBI Taxonomy" id="1444770"/>
    <lineage>
        <taxon>Bacteria</taxon>
        <taxon>Pseudomonadati</taxon>
        <taxon>Pseudomonadota</taxon>
        <taxon>Gammaproteobacteria</taxon>
        <taxon>Lysobacterales</taxon>
        <taxon>Lysobacteraceae</taxon>
        <taxon>Xylella</taxon>
    </lineage>
</organism>
<sequence length="51" mass="5502">MGPTHTGARSHGTTDEMRDWVDHTCGAALAVLPWLTVACAPLMAPWCCTVY</sequence>
<evidence type="ECO:0000313" key="2">
    <source>
        <dbReference type="Proteomes" id="UP000020406"/>
    </source>
</evidence>
<comment type="caution">
    <text evidence="1">The sequence shown here is derived from an EMBL/GenBank/DDBJ whole genome shotgun (WGS) entry which is preliminary data.</text>
</comment>
<reference evidence="1 2" key="1">
    <citation type="journal article" date="2014" name="Genome Announc.">
        <title>Draft Genome Sequence of Xylella fastidiosa Pear Leaf Scorch Strain in Taiwan.</title>
        <authorList>
            <person name="Su C.C."/>
            <person name="Deng W.L."/>
            <person name="Jan F.J."/>
            <person name="Chang C.J."/>
            <person name="Huang H."/>
            <person name="Chen J."/>
        </authorList>
    </citation>
    <scope>NUCLEOTIDE SEQUENCE [LARGE SCALE GENOMIC DNA]</scope>
    <source>
        <strain evidence="1 2">PLS229</strain>
    </source>
</reference>